<dbReference type="Pfam" id="PF07690">
    <property type="entry name" value="MFS_1"/>
    <property type="match status" value="1"/>
</dbReference>
<dbReference type="OrthoDB" id="9775268at2"/>
<dbReference type="InterPro" id="IPR011701">
    <property type="entry name" value="MFS"/>
</dbReference>
<proteinExistence type="predicted"/>
<keyword evidence="3" id="KW-1003">Cell membrane</keyword>
<evidence type="ECO:0000256" key="4">
    <source>
        <dbReference type="ARBA" id="ARBA00022692"/>
    </source>
</evidence>
<feature type="transmembrane region" description="Helical" evidence="7">
    <location>
        <begin position="174"/>
        <end position="195"/>
    </location>
</feature>
<evidence type="ECO:0000256" key="1">
    <source>
        <dbReference type="ARBA" id="ARBA00004651"/>
    </source>
</evidence>
<accession>A0A4Y4G5L8</accession>
<comment type="caution">
    <text evidence="9">The sequence shown here is derived from an EMBL/GenBank/DDBJ whole genome shotgun (WGS) entry which is preliminary data.</text>
</comment>
<dbReference type="PROSITE" id="PS50850">
    <property type="entry name" value="MFS"/>
    <property type="match status" value="1"/>
</dbReference>
<feature type="transmembrane region" description="Helical" evidence="7">
    <location>
        <begin position="320"/>
        <end position="341"/>
    </location>
</feature>
<dbReference type="RefSeq" id="WP_074427607.1">
    <property type="nucleotide sequence ID" value="NZ_BJEG01000008.1"/>
</dbReference>
<dbReference type="SUPFAM" id="SSF103473">
    <property type="entry name" value="MFS general substrate transporter"/>
    <property type="match status" value="1"/>
</dbReference>
<feature type="domain" description="Major facilitator superfamily (MFS) profile" evidence="8">
    <location>
        <begin position="226"/>
        <end position="424"/>
    </location>
</feature>
<evidence type="ECO:0000256" key="3">
    <source>
        <dbReference type="ARBA" id="ARBA00022475"/>
    </source>
</evidence>
<dbReference type="EMBL" id="JAAXPM010000008">
    <property type="protein sequence ID" value="NKY67243.1"/>
    <property type="molecule type" value="Genomic_DNA"/>
</dbReference>
<evidence type="ECO:0000256" key="5">
    <source>
        <dbReference type="ARBA" id="ARBA00022989"/>
    </source>
</evidence>
<name>A0A4Y4G5L8_WEIHE</name>
<feature type="transmembrane region" description="Helical" evidence="7">
    <location>
        <begin position="362"/>
        <end position="383"/>
    </location>
</feature>
<evidence type="ECO:0000313" key="12">
    <source>
        <dbReference type="Proteomes" id="UP000585749"/>
    </source>
</evidence>
<keyword evidence="4 7" id="KW-0812">Transmembrane</keyword>
<dbReference type="CDD" id="cd06173">
    <property type="entry name" value="MFS_MefA_like"/>
    <property type="match status" value="1"/>
</dbReference>
<protein>
    <submittedName>
        <fullName evidence="9">MFS transporter</fullName>
    </submittedName>
    <submittedName>
        <fullName evidence="10">Major Facilitator Superfamily protein</fullName>
    </submittedName>
</protein>
<keyword evidence="6 7" id="KW-0472">Membrane</keyword>
<evidence type="ECO:0000256" key="2">
    <source>
        <dbReference type="ARBA" id="ARBA00022448"/>
    </source>
</evidence>
<dbReference type="EMBL" id="FMAW01000010">
    <property type="protein sequence ID" value="SCC00089.1"/>
    <property type="molecule type" value="Genomic_DNA"/>
</dbReference>
<feature type="transmembrane region" description="Helical" evidence="7">
    <location>
        <begin position="389"/>
        <end position="411"/>
    </location>
</feature>
<dbReference type="InterPro" id="IPR036259">
    <property type="entry name" value="MFS_trans_sf"/>
</dbReference>
<sequence>MTINTRASNKQIFKDVLTNLISSLSSNMFTYGLGLMLLNQTHSALSFGVELAIGPIISLLFMVPIGNLTDRLPHKQIILMSMLIRVLLLIILVFTIDYFTGVFKFIPISIFVAVNTIATVFASTAYAASVHELVNNQKIHQLSSLTSGANSLANIFAPMLGVGLYAAFGFRIFVWIAVSALLLSVLIVMTMHFYYTEDSNVDTVVEEKSSLKNFQAGLIYVSKRPLIKVLIFAAVFLNFIFAAINIGLPYTINTQLRLGNALIGILDTFNAIGGLVAALLLNFWPNNRGEKFKIITPLFICSFYFILLGTLLLTTKNMHLISIIGGTIMFLGGFGVAMLNITTQVNIQKTTPTKILGRVTTIMTTACTIIMPIGTIVFTFIFQQTTNGSVVYLIAGISWLVIMIVGMPYLLRIIKLDFKLREEN</sequence>
<feature type="transmembrane region" description="Helical" evidence="7">
    <location>
        <begin position="258"/>
        <end position="282"/>
    </location>
</feature>
<keyword evidence="11" id="KW-1185">Reference proteome</keyword>
<dbReference type="PANTHER" id="PTHR23513:SF6">
    <property type="entry name" value="MAJOR FACILITATOR SUPERFAMILY ASSOCIATED DOMAIN-CONTAINING PROTEIN"/>
    <property type="match status" value="1"/>
</dbReference>
<feature type="transmembrane region" description="Helical" evidence="7">
    <location>
        <begin position="149"/>
        <end position="168"/>
    </location>
</feature>
<feature type="transmembrane region" description="Helical" evidence="7">
    <location>
        <begin position="105"/>
        <end position="128"/>
    </location>
</feature>
<evidence type="ECO:0000313" key="9">
    <source>
        <dbReference type="EMBL" id="NKY67243.1"/>
    </source>
</evidence>
<feature type="transmembrane region" description="Helical" evidence="7">
    <location>
        <begin position="229"/>
        <end position="252"/>
    </location>
</feature>
<dbReference type="AlphaFoldDB" id="A0A4Y4G5L8"/>
<feature type="transmembrane region" description="Helical" evidence="7">
    <location>
        <begin position="77"/>
        <end position="99"/>
    </location>
</feature>
<reference evidence="9 12" key="2">
    <citation type="submission" date="2020-04" db="EMBL/GenBank/DDBJ databases">
        <title>MicrobeNet Type strains.</title>
        <authorList>
            <person name="Nicholson A.C."/>
        </authorList>
    </citation>
    <scope>NUCLEOTIDE SEQUENCE [LARGE SCALE GENOMIC DNA]</scope>
    <source>
        <strain evidence="9 12">CCUG 33494</strain>
    </source>
</reference>
<dbReference type="Proteomes" id="UP000182448">
    <property type="component" value="Unassembled WGS sequence"/>
</dbReference>
<feature type="transmembrane region" description="Helical" evidence="7">
    <location>
        <begin position="294"/>
        <end position="314"/>
    </location>
</feature>
<evidence type="ECO:0000259" key="8">
    <source>
        <dbReference type="PROSITE" id="PS50850"/>
    </source>
</evidence>
<evidence type="ECO:0000256" key="7">
    <source>
        <dbReference type="SAM" id="Phobius"/>
    </source>
</evidence>
<dbReference type="Proteomes" id="UP000585749">
    <property type="component" value="Unassembled WGS sequence"/>
</dbReference>
<evidence type="ECO:0000313" key="11">
    <source>
        <dbReference type="Proteomes" id="UP000182448"/>
    </source>
</evidence>
<dbReference type="InterPro" id="IPR020846">
    <property type="entry name" value="MFS_dom"/>
</dbReference>
<dbReference type="GO" id="GO:0005886">
    <property type="term" value="C:plasma membrane"/>
    <property type="evidence" value="ECO:0007669"/>
    <property type="project" value="UniProtKB-SubCell"/>
</dbReference>
<organism evidence="9 12">
    <name type="scientific">Weissella hellenica</name>
    <dbReference type="NCBI Taxonomy" id="46256"/>
    <lineage>
        <taxon>Bacteria</taxon>
        <taxon>Bacillati</taxon>
        <taxon>Bacillota</taxon>
        <taxon>Bacilli</taxon>
        <taxon>Lactobacillales</taxon>
        <taxon>Lactobacillaceae</taxon>
        <taxon>Weissella</taxon>
    </lineage>
</organism>
<dbReference type="PANTHER" id="PTHR23513">
    <property type="entry name" value="INTEGRAL MEMBRANE EFFLUX PROTEIN-RELATED"/>
    <property type="match status" value="1"/>
</dbReference>
<evidence type="ECO:0000313" key="10">
    <source>
        <dbReference type="EMBL" id="SCC00089.1"/>
    </source>
</evidence>
<reference evidence="10 11" key="1">
    <citation type="submission" date="2016-08" db="EMBL/GenBank/DDBJ databases">
        <authorList>
            <person name="Varghese N."/>
            <person name="Submissions Spin"/>
        </authorList>
    </citation>
    <scope>NUCLEOTIDE SEQUENCE [LARGE SCALE GENOMIC DNA]</scope>
    <source>
        <strain evidence="10 11">R-53116</strain>
    </source>
</reference>
<keyword evidence="5 7" id="KW-1133">Transmembrane helix</keyword>
<dbReference type="GO" id="GO:0022857">
    <property type="term" value="F:transmembrane transporter activity"/>
    <property type="evidence" value="ECO:0007669"/>
    <property type="project" value="InterPro"/>
</dbReference>
<feature type="transmembrane region" description="Helical" evidence="7">
    <location>
        <begin position="44"/>
        <end position="65"/>
    </location>
</feature>
<keyword evidence="2" id="KW-0813">Transport</keyword>
<gene>
    <name evidence="10" type="ORF">GA0061075_11028</name>
    <name evidence="9" type="ORF">HF960_06140</name>
</gene>
<evidence type="ECO:0000256" key="6">
    <source>
        <dbReference type="ARBA" id="ARBA00023136"/>
    </source>
</evidence>
<comment type="subcellular location">
    <subcellularLocation>
        <location evidence="1">Cell membrane</location>
        <topology evidence="1">Multi-pass membrane protein</topology>
    </subcellularLocation>
</comment>
<dbReference type="Gene3D" id="1.20.1250.20">
    <property type="entry name" value="MFS general substrate transporter like domains"/>
    <property type="match status" value="1"/>
</dbReference>